<comment type="caution">
    <text evidence="1">The sequence shown here is derived from an EMBL/GenBank/DDBJ whole genome shotgun (WGS) entry which is preliminary data.</text>
</comment>
<dbReference type="AlphaFoldDB" id="A0A699QR00"/>
<proteinExistence type="predicted"/>
<sequence length="69" mass="6945">MQEDESEVQEALEVVTTTKLITEVVAAVSETVSAAAVIPSAIPETISAAANPTVTAPSIKVAAPVKAVV</sequence>
<evidence type="ECO:0000313" key="1">
    <source>
        <dbReference type="EMBL" id="GFC77559.1"/>
    </source>
</evidence>
<name>A0A699QR00_TANCI</name>
<gene>
    <name evidence="1" type="ORF">Tci_849529</name>
</gene>
<dbReference type="EMBL" id="BKCJ011061599">
    <property type="protein sequence ID" value="GFC77559.1"/>
    <property type="molecule type" value="Genomic_DNA"/>
</dbReference>
<organism evidence="1">
    <name type="scientific">Tanacetum cinerariifolium</name>
    <name type="common">Dalmatian daisy</name>
    <name type="synonym">Chrysanthemum cinerariifolium</name>
    <dbReference type="NCBI Taxonomy" id="118510"/>
    <lineage>
        <taxon>Eukaryota</taxon>
        <taxon>Viridiplantae</taxon>
        <taxon>Streptophyta</taxon>
        <taxon>Embryophyta</taxon>
        <taxon>Tracheophyta</taxon>
        <taxon>Spermatophyta</taxon>
        <taxon>Magnoliopsida</taxon>
        <taxon>eudicotyledons</taxon>
        <taxon>Gunneridae</taxon>
        <taxon>Pentapetalae</taxon>
        <taxon>asterids</taxon>
        <taxon>campanulids</taxon>
        <taxon>Asterales</taxon>
        <taxon>Asteraceae</taxon>
        <taxon>Asteroideae</taxon>
        <taxon>Anthemideae</taxon>
        <taxon>Anthemidinae</taxon>
        <taxon>Tanacetum</taxon>
    </lineage>
</organism>
<accession>A0A699QR00</accession>
<reference evidence="1" key="1">
    <citation type="journal article" date="2019" name="Sci. Rep.">
        <title>Draft genome of Tanacetum cinerariifolium, the natural source of mosquito coil.</title>
        <authorList>
            <person name="Yamashiro T."/>
            <person name="Shiraishi A."/>
            <person name="Satake H."/>
            <person name="Nakayama K."/>
        </authorList>
    </citation>
    <scope>NUCLEOTIDE SEQUENCE</scope>
</reference>
<protein>
    <submittedName>
        <fullName evidence="1">Uncharacterized protein</fullName>
    </submittedName>
</protein>